<sequence>MDKRQLLHHIIFRNCYHNLTVVFIICIAVILCHIDVAFTEFIDATYTDNIINTETRGSESQHALEDTGILELEADLAPPEAAAGKPGVYELEAVEKPLELRASVATWLSRRTGRASSLGGRNPT</sequence>
<reference evidence="2 3" key="1">
    <citation type="submission" date="2023-01" db="EMBL/GenBank/DDBJ databases">
        <title>Analysis of 21 Apiospora genomes using comparative genomics revels a genus with tremendous synthesis potential of carbohydrate active enzymes and secondary metabolites.</title>
        <authorList>
            <person name="Sorensen T."/>
        </authorList>
    </citation>
    <scope>NUCLEOTIDE SEQUENCE [LARGE SCALE GENOMIC DNA]</scope>
    <source>
        <strain evidence="2 3">CBS 33761</strain>
    </source>
</reference>
<proteinExistence type="predicted"/>
<comment type="caution">
    <text evidence="2">The sequence shown here is derived from an EMBL/GenBank/DDBJ whole genome shotgun (WGS) entry which is preliminary data.</text>
</comment>
<keyword evidence="1" id="KW-1133">Transmembrane helix</keyword>
<keyword evidence="1" id="KW-0472">Membrane</keyword>
<evidence type="ECO:0000313" key="3">
    <source>
        <dbReference type="Proteomes" id="UP001444661"/>
    </source>
</evidence>
<dbReference type="Proteomes" id="UP001444661">
    <property type="component" value="Unassembled WGS sequence"/>
</dbReference>
<evidence type="ECO:0000256" key="1">
    <source>
        <dbReference type="SAM" id="Phobius"/>
    </source>
</evidence>
<evidence type="ECO:0000313" key="2">
    <source>
        <dbReference type="EMBL" id="KAK8036148.1"/>
    </source>
</evidence>
<organism evidence="2 3">
    <name type="scientific">Apiospora rasikravindrae</name>
    <dbReference type="NCBI Taxonomy" id="990691"/>
    <lineage>
        <taxon>Eukaryota</taxon>
        <taxon>Fungi</taxon>
        <taxon>Dikarya</taxon>
        <taxon>Ascomycota</taxon>
        <taxon>Pezizomycotina</taxon>
        <taxon>Sordariomycetes</taxon>
        <taxon>Xylariomycetidae</taxon>
        <taxon>Amphisphaeriales</taxon>
        <taxon>Apiosporaceae</taxon>
        <taxon>Apiospora</taxon>
    </lineage>
</organism>
<protein>
    <submittedName>
        <fullName evidence="2">Uncharacterized protein</fullName>
    </submittedName>
</protein>
<keyword evidence="3" id="KW-1185">Reference proteome</keyword>
<keyword evidence="1" id="KW-0812">Transmembrane</keyword>
<gene>
    <name evidence="2" type="ORF">PG993_008762</name>
</gene>
<feature type="transmembrane region" description="Helical" evidence="1">
    <location>
        <begin position="21"/>
        <end position="42"/>
    </location>
</feature>
<name>A0ABR1SP90_9PEZI</name>
<accession>A0ABR1SP90</accession>
<dbReference type="EMBL" id="JAQQWK010000008">
    <property type="protein sequence ID" value="KAK8036148.1"/>
    <property type="molecule type" value="Genomic_DNA"/>
</dbReference>